<sequence length="295" mass="31638">MGESLTLPVPETLHATYAVAFVTPPADPRELARERVTRLTEPPLRDLVLRMLDSPLLTLDLRPAAGFPPLPADLLAAFGATRRELVGIAAASHLLAVRASYRPGWPPAHEWATRAIAGAVGGDPPVPVIDVFTPQVLGEDRLRRSLPGPDGAVRLTDWILLPHTSGPDGFWFTTKGLARFGLPELQTENVPEHLVGPWGRLLNGLASRLLGLWLERLAVGERPVVVELPEVVPVGLRDVAAAQGDREPSHREVDVRLRLDTGEDGEPVLTVPAAEDGPDGLESLCAALFGASRPA</sequence>
<dbReference type="RefSeq" id="WP_231404094.1">
    <property type="nucleotide sequence ID" value="NZ_BAABES010000003.1"/>
</dbReference>
<keyword evidence="2" id="KW-1185">Reference proteome</keyword>
<protein>
    <submittedName>
        <fullName evidence="1">Uncharacterized protein</fullName>
    </submittedName>
</protein>
<name>A0A931GS24_9ACTN</name>
<dbReference type="EMBL" id="JADOUA010000001">
    <property type="protein sequence ID" value="MBG6093501.1"/>
    <property type="molecule type" value="Genomic_DNA"/>
</dbReference>
<evidence type="ECO:0000313" key="2">
    <source>
        <dbReference type="Proteomes" id="UP000614047"/>
    </source>
</evidence>
<proteinExistence type="predicted"/>
<accession>A0A931GS24</accession>
<dbReference type="Proteomes" id="UP000614047">
    <property type="component" value="Unassembled WGS sequence"/>
</dbReference>
<organism evidence="1 2">
    <name type="scientific">Actinomadura viridis</name>
    <dbReference type="NCBI Taxonomy" id="58110"/>
    <lineage>
        <taxon>Bacteria</taxon>
        <taxon>Bacillati</taxon>
        <taxon>Actinomycetota</taxon>
        <taxon>Actinomycetes</taxon>
        <taxon>Streptosporangiales</taxon>
        <taxon>Thermomonosporaceae</taxon>
        <taxon>Actinomadura</taxon>
    </lineage>
</organism>
<evidence type="ECO:0000313" key="1">
    <source>
        <dbReference type="EMBL" id="MBG6093501.1"/>
    </source>
</evidence>
<comment type="caution">
    <text evidence="1">The sequence shown here is derived from an EMBL/GenBank/DDBJ whole genome shotgun (WGS) entry which is preliminary data.</text>
</comment>
<reference evidence="1" key="1">
    <citation type="submission" date="2020-11" db="EMBL/GenBank/DDBJ databases">
        <title>Sequencing the genomes of 1000 actinobacteria strains.</title>
        <authorList>
            <person name="Klenk H.-P."/>
        </authorList>
    </citation>
    <scope>NUCLEOTIDE SEQUENCE</scope>
    <source>
        <strain evidence="1">DSM 43175</strain>
    </source>
</reference>
<gene>
    <name evidence="1" type="ORF">IW256_007614</name>
</gene>
<dbReference type="AlphaFoldDB" id="A0A931GS24"/>